<keyword evidence="1" id="KW-0677">Repeat</keyword>
<dbReference type="Gene3D" id="2.160.20.80">
    <property type="entry name" value="E3 ubiquitin-protein ligase SopA"/>
    <property type="match status" value="1"/>
</dbReference>
<organism evidence="2 3">
    <name type="scientific">Sulfitobacter alexandrii</name>
    <dbReference type="NCBI Taxonomy" id="1917485"/>
    <lineage>
        <taxon>Bacteria</taxon>
        <taxon>Pseudomonadati</taxon>
        <taxon>Pseudomonadota</taxon>
        <taxon>Alphaproteobacteria</taxon>
        <taxon>Rhodobacterales</taxon>
        <taxon>Roseobacteraceae</taxon>
        <taxon>Sulfitobacter</taxon>
    </lineage>
</organism>
<evidence type="ECO:0000256" key="1">
    <source>
        <dbReference type="ARBA" id="ARBA00022737"/>
    </source>
</evidence>
<dbReference type="Pfam" id="PF00805">
    <property type="entry name" value="Pentapeptide"/>
    <property type="match status" value="1"/>
</dbReference>
<sequence length="135" mass="14587">MVTPHGAVSQEQGDPDQLRMLGQCKGCLFEEIDLSERRMTGIDVRETTFRNVDFTNAGLGISIFDNAVLENVSFNGADLSGASFSDAQLTNVTFEGADLRAAVFEGVRLVGTDLQAGILCNTQMPDDMMDNSDCN</sequence>
<dbReference type="STRING" id="1917485.BOO69_08380"/>
<proteinExistence type="predicted"/>
<protein>
    <recommendedName>
        <fullName evidence="4">Pentapeptide repeat-containing protein</fullName>
    </recommendedName>
</protein>
<dbReference type="InterPro" id="IPR001646">
    <property type="entry name" value="5peptide_repeat"/>
</dbReference>
<dbReference type="OrthoDB" id="7726030at2"/>
<gene>
    <name evidence="2" type="ORF">BOO69_08380</name>
</gene>
<evidence type="ECO:0000313" key="2">
    <source>
        <dbReference type="EMBL" id="APE45373.1"/>
    </source>
</evidence>
<dbReference type="KEGG" id="suam:BOO69_08380"/>
<evidence type="ECO:0000313" key="3">
    <source>
        <dbReference type="Proteomes" id="UP000181897"/>
    </source>
</evidence>
<dbReference type="AlphaFoldDB" id="A0A1J0WM89"/>
<evidence type="ECO:0008006" key="4">
    <source>
        <dbReference type="Google" id="ProtNLM"/>
    </source>
</evidence>
<dbReference type="SUPFAM" id="SSF141571">
    <property type="entry name" value="Pentapeptide repeat-like"/>
    <property type="match status" value="1"/>
</dbReference>
<name>A0A1J0WM89_9RHOB</name>
<dbReference type="EMBL" id="CP018076">
    <property type="protein sequence ID" value="APE45373.1"/>
    <property type="molecule type" value="Genomic_DNA"/>
</dbReference>
<accession>A0A1J0WM89</accession>
<reference evidence="2 3" key="1">
    <citation type="submission" date="2016-11" db="EMBL/GenBank/DDBJ databases">
        <title>Complete genome sequence of Sulfitobacter sp. AM1-D1, a toxic bacteria associated with marine dinoflagellate Alexandrium minutum in East China Sea.</title>
        <authorList>
            <person name="Yang Q."/>
            <person name="Zhang X."/>
            <person name="Tian X."/>
        </authorList>
    </citation>
    <scope>NUCLEOTIDE SEQUENCE [LARGE SCALE GENOMIC DNA]</scope>
    <source>
        <strain evidence="2 3">AM1-D1</strain>
    </source>
</reference>
<dbReference type="PANTHER" id="PTHR47485">
    <property type="entry name" value="THYLAKOID LUMENAL 17.4 KDA PROTEIN, CHLOROPLASTIC"/>
    <property type="match status" value="1"/>
</dbReference>
<dbReference type="PANTHER" id="PTHR47485:SF1">
    <property type="entry name" value="THYLAKOID LUMENAL 17.4 KDA PROTEIN, CHLOROPLASTIC"/>
    <property type="match status" value="1"/>
</dbReference>
<keyword evidence="3" id="KW-1185">Reference proteome</keyword>
<dbReference type="Proteomes" id="UP000181897">
    <property type="component" value="Chromosome"/>
</dbReference>